<comment type="caution">
    <text evidence="2">The sequence shown here is derived from an EMBL/GenBank/DDBJ whole genome shotgun (WGS) entry which is preliminary data.</text>
</comment>
<reference evidence="2" key="1">
    <citation type="submission" date="2021-03" db="EMBL/GenBank/DDBJ databases">
        <authorList>
            <person name="Wang G."/>
        </authorList>
    </citation>
    <scope>NUCLEOTIDE SEQUENCE</scope>
    <source>
        <strain evidence="2">KCTC 12899</strain>
    </source>
</reference>
<gene>
    <name evidence="2" type="ORF">J3U88_20510</name>
</gene>
<dbReference type="EMBL" id="JAFREP010000020">
    <property type="protein sequence ID" value="MBO1320873.1"/>
    <property type="molecule type" value="Genomic_DNA"/>
</dbReference>
<feature type="transmembrane region" description="Helical" evidence="1">
    <location>
        <begin position="137"/>
        <end position="159"/>
    </location>
</feature>
<proteinExistence type="predicted"/>
<feature type="transmembrane region" description="Helical" evidence="1">
    <location>
        <begin position="98"/>
        <end position="117"/>
    </location>
</feature>
<protein>
    <recommendedName>
        <fullName evidence="4">DUF962 domain-containing protein</fullName>
    </recommendedName>
</protein>
<dbReference type="Proteomes" id="UP000664417">
    <property type="component" value="Unassembled WGS sequence"/>
</dbReference>
<feature type="transmembrane region" description="Helical" evidence="1">
    <location>
        <begin position="36"/>
        <end position="60"/>
    </location>
</feature>
<name>A0A8J7QM45_9BACT</name>
<keyword evidence="1" id="KW-0812">Transmembrane</keyword>
<accession>A0A8J7QM45</accession>
<organism evidence="2 3">
    <name type="scientific">Acanthopleuribacter pedis</name>
    <dbReference type="NCBI Taxonomy" id="442870"/>
    <lineage>
        <taxon>Bacteria</taxon>
        <taxon>Pseudomonadati</taxon>
        <taxon>Acidobacteriota</taxon>
        <taxon>Holophagae</taxon>
        <taxon>Acanthopleuribacterales</taxon>
        <taxon>Acanthopleuribacteraceae</taxon>
        <taxon>Acanthopleuribacter</taxon>
    </lineage>
</organism>
<evidence type="ECO:0000256" key="1">
    <source>
        <dbReference type="SAM" id="Phobius"/>
    </source>
</evidence>
<evidence type="ECO:0008006" key="4">
    <source>
        <dbReference type="Google" id="ProtNLM"/>
    </source>
</evidence>
<dbReference type="AlphaFoldDB" id="A0A8J7QM45"/>
<sequence length="199" mass="23332">MTFLEQLHEQRWDDHRYYHQSRINQTLHLMSAISFLAAYGLIFVSPAAAAVLGWIVAMLLRQIGHFFFEPKGYDNVNQATHQHKEAIKIGYNLQRKRILLAVWFAIPVLLYFDPSFFGYFKGPQDKMTYINNVGLLWLYLGPIAVLFRTIHLFFIYNALTGFVWAAKIFTDPIHDLKMYYKSPLFLMKGELFDDMVTHS</sequence>
<evidence type="ECO:0000313" key="2">
    <source>
        <dbReference type="EMBL" id="MBO1320873.1"/>
    </source>
</evidence>
<keyword evidence="1" id="KW-1133">Transmembrane helix</keyword>
<keyword evidence="1" id="KW-0472">Membrane</keyword>
<evidence type="ECO:0000313" key="3">
    <source>
        <dbReference type="Proteomes" id="UP000664417"/>
    </source>
</evidence>
<keyword evidence="3" id="KW-1185">Reference proteome</keyword>